<feature type="transmembrane region" description="Helical" evidence="7">
    <location>
        <begin position="219"/>
        <end position="240"/>
    </location>
</feature>
<proteinExistence type="predicted"/>
<protein>
    <submittedName>
        <fullName evidence="8">MFS transporter</fullName>
    </submittedName>
</protein>
<evidence type="ECO:0000256" key="3">
    <source>
        <dbReference type="ARBA" id="ARBA00022692"/>
    </source>
</evidence>
<dbReference type="GO" id="GO:0022857">
    <property type="term" value="F:transmembrane transporter activity"/>
    <property type="evidence" value="ECO:0007669"/>
    <property type="project" value="InterPro"/>
</dbReference>
<feature type="compositionally biased region" description="Gly residues" evidence="6">
    <location>
        <begin position="34"/>
        <end position="46"/>
    </location>
</feature>
<name>A0A8H1L9M0_9ACTN</name>
<evidence type="ECO:0000256" key="7">
    <source>
        <dbReference type="SAM" id="Phobius"/>
    </source>
</evidence>
<keyword evidence="2" id="KW-1003">Cell membrane</keyword>
<keyword evidence="3 7" id="KW-0812">Transmembrane</keyword>
<feature type="transmembrane region" description="Helical" evidence="7">
    <location>
        <begin position="99"/>
        <end position="124"/>
    </location>
</feature>
<keyword evidence="5 7" id="KW-0472">Membrane</keyword>
<comment type="caution">
    <text evidence="8">The sequence shown here is derived from an EMBL/GenBank/DDBJ whole genome shotgun (WGS) entry which is preliminary data.</text>
</comment>
<feature type="transmembrane region" description="Helical" evidence="7">
    <location>
        <begin position="130"/>
        <end position="149"/>
    </location>
</feature>
<evidence type="ECO:0000256" key="5">
    <source>
        <dbReference type="ARBA" id="ARBA00023136"/>
    </source>
</evidence>
<feature type="transmembrane region" description="Helical" evidence="7">
    <location>
        <begin position="246"/>
        <end position="267"/>
    </location>
</feature>
<dbReference type="GO" id="GO:0005886">
    <property type="term" value="C:plasma membrane"/>
    <property type="evidence" value="ECO:0007669"/>
    <property type="project" value="UniProtKB-SubCell"/>
</dbReference>
<feature type="region of interest" description="Disordered" evidence="6">
    <location>
        <begin position="1"/>
        <end position="75"/>
    </location>
</feature>
<dbReference type="InterPro" id="IPR036259">
    <property type="entry name" value="MFS_trans_sf"/>
</dbReference>
<evidence type="ECO:0000256" key="1">
    <source>
        <dbReference type="ARBA" id="ARBA00004651"/>
    </source>
</evidence>
<dbReference type="Proteomes" id="UP000298111">
    <property type="component" value="Unassembled WGS sequence"/>
</dbReference>
<dbReference type="PANTHER" id="PTHR23513:SF11">
    <property type="entry name" value="STAPHYLOFERRIN A TRANSPORTER"/>
    <property type="match status" value="1"/>
</dbReference>
<feature type="transmembrane region" description="Helical" evidence="7">
    <location>
        <begin position="186"/>
        <end position="207"/>
    </location>
</feature>
<evidence type="ECO:0000256" key="4">
    <source>
        <dbReference type="ARBA" id="ARBA00022989"/>
    </source>
</evidence>
<evidence type="ECO:0000313" key="9">
    <source>
        <dbReference type="Proteomes" id="UP000298111"/>
    </source>
</evidence>
<comment type="subcellular location">
    <subcellularLocation>
        <location evidence="1">Cell membrane</location>
        <topology evidence="1">Multi-pass membrane protein</topology>
    </subcellularLocation>
</comment>
<dbReference type="PANTHER" id="PTHR23513">
    <property type="entry name" value="INTEGRAL MEMBRANE EFFLUX PROTEIN-RELATED"/>
    <property type="match status" value="1"/>
</dbReference>
<accession>A0A8H1L9M0</accession>
<dbReference type="InterPro" id="IPR011701">
    <property type="entry name" value="MFS"/>
</dbReference>
<reference evidence="8 9" key="1">
    <citation type="submission" date="2018-10" db="EMBL/GenBank/DDBJ databases">
        <title>Isolation of pseudouridimycin from Streptomyces albus DSM 40763.</title>
        <authorList>
            <person name="Rosenqvist P."/>
            <person name="Metsae-Ketelae M."/>
            <person name="Virta P."/>
        </authorList>
    </citation>
    <scope>NUCLEOTIDE SEQUENCE [LARGE SCALE GENOMIC DNA]</scope>
    <source>
        <strain evidence="8 9">DSM 40763</strain>
    </source>
</reference>
<gene>
    <name evidence="8" type="ORF">D8771_21970</name>
</gene>
<evidence type="ECO:0000256" key="2">
    <source>
        <dbReference type="ARBA" id="ARBA00022475"/>
    </source>
</evidence>
<evidence type="ECO:0000313" key="8">
    <source>
        <dbReference type="EMBL" id="TGG80675.1"/>
    </source>
</evidence>
<feature type="transmembrane region" description="Helical" evidence="7">
    <location>
        <begin position="161"/>
        <end position="180"/>
    </location>
</feature>
<keyword evidence="4 7" id="KW-1133">Transmembrane helix</keyword>
<dbReference type="AlphaFoldDB" id="A0A8H1L9M0"/>
<dbReference type="SUPFAM" id="SSF103473">
    <property type="entry name" value="MFS general substrate transporter"/>
    <property type="match status" value="1"/>
</dbReference>
<feature type="compositionally biased region" description="Low complexity" evidence="6">
    <location>
        <begin position="24"/>
        <end position="33"/>
    </location>
</feature>
<sequence length="293" mass="28300">MSGAGAEATPGPESTAESGRRTDPTPGKRTGPTPGKGNGLTPGKGTGATSAPDPAAGPGPETDAPSGPATGAVARPGGGFRGQLAAGVRVLWRVPALRAVTVATCVAFLGLGGLPVVAVLLAAQRGSADGGGALLTAFAVGGLAGALGLARWRGAPEPRRLALGSLLATAVALAGAAAVPSFPLTVALFALAGLGDGPLLTATLRLRADHAPAAVRTQVFTLGAGLKLTAAAAGAALVGVLARLPAAGLVLAVAALQLLAALLLRLLDRRARATRTRPVPDRGGEQTAGGIDG</sequence>
<dbReference type="Gene3D" id="1.20.1250.20">
    <property type="entry name" value="MFS general substrate transporter like domains"/>
    <property type="match status" value="1"/>
</dbReference>
<evidence type="ECO:0000256" key="6">
    <source>
        <dbReference type="SAM" id="MobiDB-lite"/>
    </source>
</evidence>
<dbReference type="EMBL" id="RCIY01000069">
    <property type="protein sequence ID" value="TGG80675.1"/>
    <property type="molecule type" value="Genomic_DNA"/>
</dbReference>
<dbReference type="Pfam" id="PF07690">
    <property type="entry name" value="MFS_1"/>
    <property type="match status" value="1"/>
</dbReference>
<organism evidence="8 9">
    <name type="scientific">Streptomyces albus</name>
    <dbReference type="NCBI Taxonomy" id="1888"/>
    <lineage>
        <taxon>Bacteria</taxon>
        <taxon>Bacillati</taxon>
        <taxon>Actinomycetota</taxon>
        <taxon>Actinomycetes</taxon>
        <taxon>Kitasatosporales</taxon>
        <taxon>Streptomycetaceae</taxon>
        <taxon>Streptomyces</taxon>
    </lineage>
</organism>